<evidence type="ECO:0000256" key="1">
    <source>
        <dbReference type="SAM" id="MobiDB-lite"/>
    </source>
</evidence>
<keyword evidence="3" id="KW-1185">Reference proteome</keyword>
<accession>A0A9P7EK51</accession>
<evidence type="ECO:0000313" key="2">
    <source>
        <dbReference type="EMBL" id="KAG1824436.1"/>
    </source>
</evidence>
<dbReference type="Proteomes" id="UP000807769">
    <property type="component" value="Unassembled WGS sequence"/>
</dbReference>
<name>A0A9P7EK51_9AGAM</name>
<reference evidence="2" key="1">
    <citation type="journal article" date="2020" name="New Phytol.">
        <title>Comparative genomics reveals dynamic genome evolution in host specialist ectomycorrhizal fungi.</title>
        <authorList>
            <person name="Lofgren L.A."/>
            <person name="Nguyen N.H."/>
            <person name="Vilgalys R."/>
            <person name="Ruytinx J."/>
            <person name="Liao H.L."/>
            <person name="Branco S."/>
            <person name="Kuo A."/>
            <person name="LaButti K."/>
            <person name="Lipzen A."/>
            <person name="Andreopoulos W."/>
            <person name="Pangilinan J."/>
            <person name="Riley R."/>
            <person name="Hundley H."/>
            <person name="Na H."/>
            <person name="Barry K."/>
            <person name="Grigoriev I.V."/>
            <person name="Stajich J.E."/>
            <person name="Kennedy P.G."/>
        </authorList>
    </citation>
    <scope>NUCLEOTIDE SEQUENCE</scope>
    <source>
        <strain evidence="2">MN1</strain>
    </source>
</reference>
<evidence type="ECO:0000313" key="3">
    <source>
        <dbReference type="Proteomes" id="UP000807769"/>
    </source>
</evidence>
<dbReference type="GeneID" id="64628390"/>
<dbReference type="OrthoDB" id="2675215at2759"/>
<dbReference type="AlphaFoldDB" id="A0A9P7EK51"/>
<dbReference type="RefSeq" id="XP_041198153.1">
    <property type="nucleotide sequence ID" value="XM_041334373.1"/>
</dbReference>
<feature type="region of interest" description="Disordered" evidence="1">
    <location>
        <begin position="38"/>
        <end position="62"/>
    </location>
</feature>
<sequence>MIQFSRARPTWQTVLLVRPWNRYLLELPVFAGLSDFGDDTESEDGYWSAPGSPIDESRRGSPVEEELPFSALLLAQQRGGEYMRIASDHDIIAQVKDMASVDNMMDVRTLEIL</sequence>
<comment type="caution">
    <text evidence="2">The sequence shown here is derived from an EMBL/GenBank/DDBJ whole genome shotgun (WGS) entry which is preliminary data.</text>
</comment>
<gene>
    <name evidence="2" type="ORF">BJ212DRAFT_1320125</name>
</gene>
<dbReference type="EMBL" id="JABBWG010000003">
    <property type="protein sequence ID" value="KAG1824436.1"/>
    <property type="molecule type" value="Genomic_DNA"/>
</dbReference>
<protein>
    <submittedName>
        <fullName evidence="2">Uncharacterized protein</fullName>
    </submittedName>
</protein>
<organism evidence="2 3">
    <name type="scientific">Suillus subaureus</name>
    <dbReference type="NCBI Taxonomy" id="48587"/>
    <lineage>
        <taxon>Eukaryota</taxon>
        <taxon>Fungi</taxon>
        <taxon>Dikarya</taxon>
        <taxon>Basidiomycota</taxon>
        <taxon>Agaricomycotina</taxon>
        <taxon>Agaricomycetes</taxon>
        <taxon>Agaricomycetidae</taxon>
        <taxon>Boletales</taxon>
        <taxon>Suillineae</taxon>
        <taxon>Suillaceae</taxon>
        <taxon>Suillus</taxon>
    </lineage>
</organism>
<proteinExistence type="predicted"/>